<gene>
    <name evidence="2" type="ORF">GCM10023211_07750</name>
</gene>
<keyword evidence="1" id="KW-0175">Coiled coil</keyword>
<organism evidence="2 3">
    <name type="scientific">Orbus sasakiae</name>
    <dbReference type="NCBI Taxonomy" id="1078475"/>
    <lineage>
        <taxon>Bacteria</taxon>
        <taxon>Pseudomonadati</taxon>
        <taxon>Pseudomonadota</taxon>
        <taxon>Gammaproteobacteria</taxon>
        <taxon>Orbales</taxon>
        <taxon>Orbaceae</taxon>
        <taxon>Orbus</taxon>
    </lineage>
</organism>
<evidence type="ECO:0008006" key="4">
    <source>
        <dbReference type="Google" id="ProtNLM"/>
    </source>
</evidence>
<dbReference type="RefSeq" id="WP_345489006.1">
    <property type="nucleotide sequence ID" value="NZ_BAABHY010000001.1"/>
</dbReference>
<dbReference type="Gene3D" id="1.20.1270.340">
    <property type="match status" value="1"/>
</dbReference>
<sequence length="176" mass="20844">MALTNQILLQRLNHKINELAQQAKQYENVVLNDACFDERLFKPLSVKRNGYQAYIDEIKHHYLQLHQLMNDSFTSDTHAAQISYLTDKLVNQISALSRELVTHQTHKPTTHHHQLPLFEKHAQYLGHLRKLEWMKSELENHADDRQKIQLINERIHRCQAAIKSVEEEIELFEQSF</sequence>
<dbReference type="EMBL" id="BAABHY010000001">
    <property type="protein sequence ID" value="GAA5107065.1"/>
    <property type="molecule type" value="Genomic_DNA"/>
</dbReference>
<evidence type="ECO:0000313" key="2">
    <source>
        <dbReference type="EMBL" id="GAA5107065.1"/>
    </source>
</evidence>
<proteinExistence type="predicted"/>
<protein>
    <recommendedName>
        <fullName evidence="4">Primosomal replication protein N</fullName>
    </recommendedName>
</protein>
<name>A0ABP9N4W4_9GAMM</name>
<feature type="coiled-coil region" evidence="1">
    <location>
        <begin position="148"/>
        <end position="175"/>
    </location>
</feature>
<evidence type="ECO:0000313" key="3">
    <source>
        <dbReference type="Proteomes" id="UP001500171"/>
    </source>
</evidence>
<comment type="caution">
    <text evidence="2">The sequence shown here is derived from an EMBL/GenBank/DDBJ whole genome shotgun (WGS) entry which is preliminary data.</text>
</comment>
<dbReference type="Proteomes" id="UP001500171">
    <property type="component" value="Unassembled WGS sequence"/>
</dbReference>
<dbReference type="InterPro" id="IPR010890">
    <property type="entry name" value="PriC"/>
</dbReference>
<accession>A0ABP9N4W4</accession>
<dbReference type="InterPro" id="IPR038338">
    <property type="entry name" value="PriC_sf"/>
</dbReference>
<reference evidence="3" key="1">
    <citation type="journal article" date="2019" name="Int. J. Syst. Evol. Microbiol.">
        <title>The Global Catalogue of Microorganisms (GCM) 10K type strain sequencing project: providing services to taxonomists for standard genome sequencing and annotation.</title>
        <authorList>
            <consortium name="The Broad Institute Genomics Platform"/>
            <consortium name="The Broad Institute Genome Sequencing Center for Infectious Disease"/>
            <person name="Wu L."/>
            <person name="Ma J."/>
        </authorList>
    </citation>
    <scope>NUCLEOTIDE SEQUENCE [LARGE SCALE GENOMIC DNA]</scope>
    <source>
        <strain evidence="3">JCM 18050</strain>
    </source>
</reference>
<keyword evidence="3" id="KW-1185">Reference proteome</keyword>
<dbReference type="Pfam" id="PF07445">
    <property type="entry name" value="PriC"/>
    <property type="match status" value="1"/>
</dbReference>
<evidence type="ECO:0000256" key="1">
    <source>
        <dbReference type="SAM" id="Coils"/>
    </source>
</evidence>